<sequence>MSESLISHDVSKQIKINSLCRAKWLELNEIVYYDHQGRVRTWESVSRTTKVSEVDSSDIIATVNKDGKKYIILTLQFRPPVNNFVLEFPAGLIDPNESIENASLRELKEETGYQADQVLLTSPPLPLESGAADCTSKIVIVNITEDKKEKQELEDTESIEVVLLPFDNLFDHLEDERKKRNCLVNIQLYSFALGLSFRDKFYK</sequence>
<evidence type="ECO:0000313" key="4">
    <source>
        <dbReference type="Proteomes" id="UP000695562"/>
    </source>
</evidence>
<feature type="domain" description="Nudix hydrolase" evidence="2">
    <location>
        <begin position="52"/>
        <end position="187"/>
    </location>
</feature>
<keyword evidence="1" id="KW-0378">Hydrolase</keyword>
<dbReference type="GO" id="GO:0047631">
    <property type="term" value="F:ADP-ribose diphosphatase activity"/>
    <property type="evidence" value="ECO:0007669"/>
    <property type="project" value="TreeGrafter"/>
</dbReference>
<proteinExistence type="predicted"/>
<dbReference type="Gene3D" id="3.90.79.10">
    <property type="entry name" value="Nucleoside Triphosphate Pyrophosphohydrolase"/>
    <property type="match status" value="1"/>
</dbReference>
<dbReference type="Pfam" id="PF00293">
    <property type="entry name" value="NUDIX"/>
    <property type="match status" value="1"/>
</dbReference>
<reference evidence="3" key="1">
    <citation type="submission" date="2020-01" db="EMBL/GenBank/DDBJ databases">
        <title>Development of genomics and gene disruption for Polysphondylium violaceum indicates a role for the polyketide synthase stlB in stalk morphogenesis.</title>
        <authorList>
            <person name="Narita B."/>
            <person name="Kawabe Y."/>
            <person name="Kin K."/>
            <person name="Saito T."/>
            <person name="Gibbs R."/>
            <person name="Kuspa A."/>
            <person name="Muzny D."/>
            <person name="Queller D."/>
            <person name="Richards S."/>
            <person name="Strassman J."/>
            <person name="Sucgang R."/>
            <person name="Worley K."/>
            <person name="Schaap P."/>
        </authorList>
    </citation>
    <scope>NUCLEOTIDE SEQUENCE</scope>
    <source>
        <strain evidence="3">QSvi11</strain>
    </source>
</reference>
<dbReference type="PANTHER" id="PTHR11839:SF1">
    <property type="entry name" value="ADP-SUGAR PYROPHOSPHATASE"/>
    <property type="match status" value="1"/>
</dbReference>
<dbReference type="PRINTS" id="PR00502">
    <property type="entry name" value="NUDIXFAMILY"/>
</dbReference>
<dbReference type="InterPro" id="IPR000086">
    <property type="entry name" value="NUDIX_hydrolase_dom"/>
</dbReference>
<dbReference type="EMBL" id="AJWJ01000015">
    <property type="protein sequence ID" value="KAF2077931.1"/>
    <property type="molecule type" value="Genomic_DNA"/>
</dbReference>
<evidence type="ECO:0000313" key="3">
    <source>
        <dbReference type="EMBL" id="KAF2077931.1"/>
    </source>
</evidence>
<dbReference type="Proteomes" id="UP000695562">
    <property type="component" value="Unassembled WGS sequence"/>
</dbReference>
<dbReference type="PANTHER" id="PTHR11839">
    <property type="entry name" value="UDP/ADP-SUGAR PYROPHOSPHATASE"/>
    <property type="match status" value="1"/>
</dbReference>
<evidence type="ECO:0000259" key="2">
    <source>
        <dbReference type="PROSITE" id="PS51462"/>
    </source>
</evidence>
<evidence type="ECO:0000256" key="1">
    <source>
        <dbReference type="ARBA" id="ARBA00022801"/>
    </source>
</evidence>
<gene>
    <name evidence="3" type="ORF">CYY_000732</name>
</gene>
<protein>
    <recommendedName>
        <fullName evidence="2">Nudix hydrolase domain-containing protein</fullName>
    </recommendedName>
</protein>
<dbReference type="SUPFAM" id="SSF55811">
    <property type="entry name" value="Nudix"/>
    <property type="match status" value="1"/>
</dbReference>
<dbReference type="InterPro" id="IPR015797">
    <property type="entry name" value="NUDIX_hydrolase-like_dom_sf"/>
</dbReference>
<dbReference type="OrthoDB" id="10249920at2759"/>
<dbReference type="GO" id="GO:0019693">
    <property type="term" value="P:ribose phosphate metabolic process"/>
    <property type="evidence" value="ECO:0007669"/>
    <property type="project" value="TreeGrafter"/>
</dbReference>
<organism evidence="3 4">
    <name type="scientific">Polysphondylium violaceum</name>
    <dbReference type="NCBI Taxonomy" id="133409"/>
    <lineage>
        <taxon>Eukaryota</taxon>
        <taxon>Amoebozoa</taxon>
        <taxon>Evosea</taxon>
        <taxon>Eumycetozoa</taxon>
        <taxon>Dictyostelia</taxon>
        <taxon>Dictyosteliales</taxon>
        <taxon>Dictyosteliaceae</taxon>
        <taxon>Polysphondylium</taxon>
    </lineage>
</organism>
<keyword evidence="4" id="KW-1185">Reference proteome</keyword>
<accession>A0A8J4Q181</accession>
<dbReference type="PROSITE" id="PS51462">
    <property type="entry name" value="NUDIX"/>
    <property type="match status" value="1"/>
</dbReference>
<dbReference type="InterPro" id="IPR020476">
    <property type="entry name" value="Nudix_hydrolase"/>
</dbReference>
<dbReference type="CDD" id="cd18888">
    <property type="entry name" value="NUDIX_ADPRase_Nudt5"/>
    <property type="match status" value="1"/>
</dbReference>
<dbReference type="GO" id="GO:0006753">
    <property type="term" value="P:nucleoside phosphate metabolic process"/>
    <property type="evidence" value="ECO:0007669"/>
    <property type="project" value="TreeGrafter"/>
</dbReference>
<comment type="caution">
    <text evidence="3">The sequence shown here is derived from an EMBL/GenBank/DDBJ whole genome shotgun (WGS) entry which is preliminary data.</text>
</comment>
<name>A0A8J4Q181_9MYCE</name>
<dbReference type="AlphaFoldDB" id="A0A8J4Q181"/>